<name>A0AB74UN12_9GAMM</name>
<dbReference type="EMBL" id="CP170721">
    <property type="protein sequence ID" value="XIA18016.1"/>
    <property type="molecule type" value="Genomic_DNA"/>
</dbReference>
<dbReference type="Gene3D" id="1.25.40.20">
    <property type="entry name" value="Ankyrin repeat-containing domain"/>
    <property type="match status" value="1"/>
</dbReference>
<dbReference type="SUPFAM" id="SSF48403">
    <property type="entry name" value="Ankyrin repeat"/>
    <property type="match status" value="1"/>
</dbReference>
<reference evidence="1" key="1">
    <citation type="submission" date="2024-10" db="EMBL/GenBank/DDBJ databases">
        <authorList>
            <person name="Lesea H.P."/>
            <person name="Kuehl J.V."/>
            <person name="Chandonia J.-M."/>
        </authorList>
    </citation>
    <scope>NUCLEOTIDE SEQUENCE</scope>
    <source>
        <strain evidence="1">FW102-FHT14D07</strain>
    </source>
</reference>
<dbReference type="PANTHER" id="PTHR46224">
    <property type="entry name" value="ANKYRIN REPEAT FAMILY PROTEIN"/>
    <property type="match status" value="1"/>
</dbReference>
<protein>
    <submittedName>
        <fullName evidence="1">Ankyrin repeat domain-containing protein</fullName>
    </submittedName>
</protein>
<evidence type="ECO:0000313" key="1">
    <source>
        <dbReference type="EMBL" id="XIA18016.1"/>
    </source>
</evidence>
<proteinExistence type="predicted"/>
<sequence>MERWHRHLRAATLIGWLALGSLGLVACSIPPPPARQPFRATDHFQGKALELAQAVDRKDGAAIRHLIKDEGVNPDTIFDQANMPMVAWPIINQNVDGLRLLLDNGANPNARKMMPLRERGKAGEDNALVFAAGLPDQRYLKLLLDRGGDPNTMSSNDEQLTYVATLHHVWPNVQLLIERGANINQPLYSDDDYNAVLSWYSKYADFEEVYWLLQHRADPTRRIKADPGTSNYGRMPMVEDIYYAPVRPDGIEWQRRCQHWLRDHGIQRTPEMGAWGDYRKKLGVASDPKDIPLL</sequence>
<gene>
    <name evidence="1" type="ORF">ACFYG5_15825</name>
</gene>
<dbReference type="InterPro" id="IPR051616">
    <property type="entry name" value="Cul2-RING_E3_ligase_SR"/>
</dbReference>
<dbReference type="InterPro" id="IPR036770">
    <property type="entry name" value="Ankyrin_rpt-contain_sf"/>
</dbReference>
<dbReference type="AlphaFoldDB" id="A0AB74UN12"/>
<dbReference type="PROSITE" id="PS51257">
    <property type="entry name" value="PROKAR_LIPOPROTEIN"/>
    <property type="match status" value="1"/>
</dbReference>
<accession>A0AB74UN12</accession>
<organism evidence="1">
    <name type="scientific">Rhodanobacter sp. FW102-FHT14D07</name>
    <dbReference type="NCBI Taxonomy" id="3351462"/>
    <lineage>
        <taxon>Bacteria</taxon>
        <taxon>Pseudomonadati</taxon>
        <taxon>Pseudomonadota</taxon>
        <taxon>Gammaproteobacteria</taxon>
        <taxon>Lysobacterales</taxon>
        <taxon>Rhodanobacteraceae</taxon>
        <taxon>Rhodanobacter</taxon>
    </lineage>
</organism>
<dbReference type="PANTHER" id="PTHR46224:SF61">
    <property type="entry name" value="ANKYRIN-LIKE PROTEIN"/>
    <property type="match status" value="1"/>
</dbReference>
<dbReference type="RefSeq" id="WP_395120863.1">
    <property type="nucleotide sequence ID" value="NZ_CP170721.1"/>
</dbReference>